<dbReference type="CDD" id="cd01832">
    <property type="entry name" value="SGNH_hydrolase_like_1"/>
    <property type="match status" value="1"/>
</dbReference>
<dbReference type="Proteomes" id="UP000076038">
    <property type="component" value="Chromosome"/>
</dbReference>
<dbReference type="KEGG" id="rhs:A3Q41_02340"/>
<evidence type="ECO:0000313" key="3">
    <source>
        <dbReference type="Proteomes" id="UP000076038"/>
    </source>
</evidence>
<accession>A0A143QL45</accession>
<dbReference type="InterPro" id="IPR036514">
    <property type="entry name" value="SGNH_hydro_sf"/>
</dbReference>
<gene>
    <name evidence="2" type="ORF">A3Q41_02340</name>
</gene>
<dbReference type="Pfam" id="PF13472">
    <property type="entry name" value="Lipase_GDSL_2"/>
    <property type="match status" value="1"/>
</dbReference>
<dbReference type="PANTHER" id="PTHR43784:SF2">
    <property type="entry name" value="GDSL-LIKE LIPASE_ACYLHYDROLASE, PUTATIVE (AFU_ORTHOLOGUE AFUA_2G00820)-RELATED"/>
    <property type="match status" value="1"/>
</dbReference>
<keyword evidence="3" id="KW-1185">Reference proteome</keyword>
<reference evidence="2 3" key="1">
    <citation type="journal article" date="2016" name="Genome Announc.">
        <title>Complete Genome and Plasmid Sequences for Rhodococcus fascians D188 and Draft Sequences for Rhodococcus Isolates PBTS 1 and PBTS 2.</title>
        <authorList>
            <person name="Stamler R.A."/>
            <person name="Vereecke D."/>
            <person name="Zhang Y."/>
            <person name="Schilkey F."/>
            <person name="Devitt N."/>
            <person name="Randall J.J."/>
        </authorList>
    </citation>
    <scope>NUCLEOTIDE SEQUENCE [LARGE SCALE GENOMIC DNA]</scope>
    <source>
        <strain evidence="2 3">PBTS2</strain>
    </source>
</reference>
<sequence length="261" mass="28232">MDVVDRTKQLRYVALGDSQTEGLNDGNDDTGFRGWADRLAEHMAESADGVVYANLAVRGRKAAQVKAEQLPAALALKPTVASVAAGVNDILRPQFDARTVAGEVGAMFAALRAADCTVITMTFPRLAHPVPGRAVIARRMTELNAEIRRVAAESDVVVIDLEKHDVASDPRLWSWDRLHLNETGHARLAAAAASALGLPGATDAWNLPLAPLARPRLHSRVRADLTWAGMFLAPWLTRRIRKRSSGDSRTAKRPELTAVLG</sequence>
<protein>
    <recommendedName>
        <fullName evidence="1">SGNH hydrolase-type esterase domain-containing protein</fullName>
    </recommendedName>
</protein>
<dbReference type="Gene3D" id="3.40.50.1110">
    <property type="entry name" value="SGNH hydrolase"/>
    <property type="match status" value="1"/>
</dbReference>
<organism evidence="2 3">
    <name type="scientific">Rhodococcoides fascians</name>
    <name type="common">Rhodococcus fascians</name>
    <dbReference type="NCBI Taxonomy" id="1828"/>
    <lineage>
        <taxon>Bacteria</taxon>
        <taxon>Bacillati</taxon>
        <taxon>Actinomycetota</taxon>
        <taxon>Actinomycetes</taxon>
        <taxon>Mycobacteriales</taxon>
        <taxon>Nocardiaceae</taxon>
        <taxon>Rhodococcoides</taxon>
    </lineage>
</organism>
<dbReference type="PATRIC" id="fig|1653479.3.peg.2370"/>
<name>A0A143QL45_RHOFA</name>
<evidence type="ECO:0000259" key="1">
    <source>
        <dbReference type="Pfam" id="PF13472"/>
    </source>
</evidence>
<dbReference type="AlphaFoldDB" id="A0A143QL45"/>
<dbReference type="SUPFAM" id="SSF52266">
    <property type="entry name" value="SGNH hydrolase"/>
    <property type="match status" value="1"/>
</dbReference>
<dbReference type="EMBL" id="CP015220">
    <property type="protein sequence ID" value="AMY23641.1"/>
    <property type="molecule type" value="Genomic_DNA"/>
</dbReference>
<reference evidence="3" key="2">
    <citation type="submission" date="2016-04" db="EMBL/GenBank/DDBJ databases">
        <title>Complete Genome and Plasmid Sequences for Rhodococcus fascians D188 and Draft Sequences for Rhodococcus spp. Isolates PBTS 1 and PBTS 2.</title>
        <authorList>
            <person name="Stamer R."/>
            <person name="Vereecke D."/>
            <person name="Zhang Y."/>
            <person name="Schilkey F."/>
            <person name="Devitt N."/>
            <person name="Randall J."/>
        </authorList>
    </citation>
    <scope>NUCLEOTIDE SEQUENCE [LARGE SCALE GENOMIC DNA]</scope>
    <source>
        <strain evidence="3">PBTS2</strain>
    </source>
</reference>
<feature type="domain" description="SGNH hydrolase-type esterase" evidence="1">
    <location>
        <begin position="14"/>
        <end position="187"/>
    </location>
</feature>
<dbReference type="InterPro" id="IPR013830">
    <property type="entry name" value="SGNH_hydro"/>
</dbReference>
<evidence type="ECO:0000313" key="2">
    <source>
        <dbReference type="EMBL" id="AMY23641.1"/>
    </source>
</evidence>
<dbReference type="InterPro" id="IPR053140">
    <property type="entry name" value="GDSL_Rv0518-like"/>
</dbReference>
<proteinExistence type="predicted"/>
<dbReference type="PANTHER" id="PTHR43784">
    <property type="entry name" value="GDSL-LIKE LIPASE/ACYLHYDROLASE, PUTATIVE (AFU_ORTHOLOGUE AFUA_2G00820)-RELATED"/>
    <property type="match status" value="1"/>
</dbReference>